<gene>
    <name evidence="2" type="ORF">Ahy_B06g085513</name>
</gene>
<organism evidence="2 3">
    <name type="scientific">Arachis hypogaea</name>
    <name type="common">Peanut</name>
    <dbReference type="NCBI Taxonomy" id="3818"/>
    <lineage>
        <taxon>Eukaryota</taxon>
        <taxon>Viridiplantae</taxon>
        <taxon>Streptophyta</taxon>
        <taxon>Embryophyta</taxon>
        <taxon>Tracheophyta</taxon>
        <taxon>Spermatophyta</taxon>
        <taxon>Magnoliopsida</taxon>
        <taxon>eudicotyledons</taxon>
        <taxon>Gunneridae</taxon>
        <taxon>Pentapetalae</taxon>
        <taxon>rosids</taxon>
        <taxon>fabids</taxon>
        <taxon>Fabales</taxon>
        <taxon>Fabaceae</taxon>
        <taxon>Papilionoideae</taxon>
        <taxon>50 kb inversion clade</taxon>
        <taxon>dalbergioids sensu lato</taxon>
        <taxon>Dalbergieae</taxon>
        <taxon>Pterocarpus clade</taxon>
        <taxon>Arachis</taxon>
    </lineage>
</organism>
<reference evidence="2 3" key="1">
    <citation type="submission" date="2019-01" db="EMBL/GenBank/DDBJ databases">
        <title>Sequencing of cultivated peanut Arachis hypogaea provides insights into genome evolution and oil improvement.</title>
        <authorList>
            <person name="Chen X."/>
        </authorList>
    </citation>
    <scope>NUCLEOTIDE SEQUENCE [LARGE SCALE GENOMIC DNA]</scope>
    <source>
        <strain evidence="3">cv. Fuhuasheng</strain>
        <tissue evidence="2">Leaves</tissue>
    </source>
</reference>
<dbReference type="EMBL" id="SDMP01000016">
    <property type="protein sequence ID" value="RYR05685.1"/>
    <property type="molecule type" value="Genomic_DNA"/>
</dbReference>
<dbReference type="SUPFAM" id="SSF158694">
    <property type="entry name" value="UraD-Like"/>
    <property type="match status" value="1"/>
</dbReference>
<keyword evidence="3" id="KW-1185">Reference proteome</keyword>
<sequence length="194" mass="22355">MEENDLFLCASSFFFINAMQGASLFSSLEAWLDAFSAHRHIDDAISRACNELISELCEFGTKYRKKFGFEFLTTTDRGHSHKILEEVKKTYLAIALEPIHKICRINSGGFLYLNHLTFSYILPGARTTFWLNWILRIYQDKIQEETEETGEVVQDSLEEEVVPNNSSDEVVSSGPKDSMMNYDLNKTPEENERF</sequence>
<proteinExistence type="predicted"/>
<dbReference type="InterPro" id="IPR036778">
    <property type="entry name" value="OHCU_decarboxylase_sf"/>
</dbReference>
<dbReference type="AlphaFoldDB" id="A0A444YUT9"/>
<evidence type="ECO:0000256" key="1">
    <source>
        <dbReference type="SAM" id="MobiDB-lite"/>
    </source>
</evidence>
<feature type="compositionally biased region" description="Acidic residues" evidence="1">
    <location>
        <begin position="149"/>
        <end position="161"/>
    </location>
</feature>
<protein>
    <submittedName>
        <fullName evidence="2">Uncharacterized protein</fullName>
    </submittedName>
</protein>
<name>A0A444YUT9_ARAHY</name>
<evidence type="ECO:0000313" key="2">
    <source>
        <dbReference type="EMBL" id="RYR05685.1"/>
    </source>
</evidence>
<feature type="region of interest" description="Disordered" evidence="1">
    <location>
        <begin position="149"/>
        <end position="194"/>
    </location>
</feature>
<dbReference type="Proteomes" id="UP000289738">
    <property type="component" value="Chromosome B06"/>
</dbReference>
<accession>A0A444YUT9</accession>
<comment type="caution">
    <text evidence="2">The sequence shown here is derived from an EMBL/GenBank/DDBJ whole genome shotgun (WGS) entry which is preliminary data.</text>
</comment>
<evidence type="ECO:0000313" key="3">
    <source>
        <dbReference type="Proteomes" id="UP000289738"/>
    </source>
</evidence>